<evidence type="ECO:0000313" key="1">
    <source>
        <dbReference type="EMBL" id="TZE82382.1"/>
    </source>
</evidence>
<gene>
    <name evidence="1" type="ORF">FWJ32_05070</name>
</gene>
<reference evidence="1 2" key="1">
    <citation type="submission" date="2019-08" db="EMBL/GenBank/DDBJ databases">
        <title>Calorimonas adulescens gen. nov., sp. nov., an anaerobic thermophilic bacterium from Sakhalin hot spring.</title>
        <authorList>
            <person name="Khomyakova M.A."/>
            <person name="Merkel A.Y."/>
            <person name="Novikov A."/>
            <person name="Bonch-Osmolovskaya E.A."/>
            <person name="Slobodkin A.I."/>
        </authorList>
    </citation>
    <scope>NUCLEOTIDE SEQUENCE [LARGE SCALE GENOMIC DNA]</scope>
    <source>
        <strain evidence="1 2">A05MB</strain>
    </source>
</reference>
<evidence type="ECO:0000313" key="2">
    <source>
        <dbReference type="Proteomes" id="UP000322976"/>
    </source>
</evidence>
<dbReference type="SUPFAM" id="SSF51011">
    <property type="entry name" value="Glycosyl hydrolase domain"/>
    <property type="match status" value="1"/>
</dbReference>
<dbReference type="AlphaFoldDB" id="A0A5D8QCY0"/>
<organism evidence="1 2">
    <name type="scientific">Calorimonas adulescens</name>
    <dbReference type="NCBI Taxonomy" id="2606906"/>
    <lineage>
        <taxon>Bacteria</taxon>
        <taxon>Bacillati</taxon>
        <taxon>Bacillota</taxon>
        <taxon>Clostridia</taxon>
        <taxon>Thermoanaerobacterales</taxon>
        <taxon>Thermoanaerobacteraceae</taxon>
        <taxon>Calorimonas</taxon>
    </lineage>
</organism>
<proteinExistence type="predicted"/>
<dbReference type="RefSeq" id="WP_149544893.1">
    <property type="nucleotide sequence ID" value="NZ_VTPS01000006.1"/>
</dbReference>
<dbReference type="EMBL" id="VTPS01000006">
    <property type="protein sequence ID" value="TZE82382.1"/>
    <property type="molecule type" value="Genomic_DNA"/>
</dbReference>
<dbReference type="InterPro" id="IPR013780">
    <property type="entry name" value="Glyco_hydro_b"/>
</dbReference>
<keyword evidence="2" id="KW-1185">Reference proteome</keyword>
<dbReference type="Gene3D" id="2.60.40.1180">
    <property type="entry name" value="Golgi alpha-mannosidase II"/>
    <property type="match status" value="1"/>
</dbReference>
<dbReference type="Proteomes" id="UP000322976">
    <property type="component" value="Unassembled WGS sequence"/>
</dbReference>
<comment type="caution">
    <text evidence="1">The sequence shown here is derived from an EMBL/GenBank/DDBJ whole genome shotgun (WGS) entry which is preliminary data.</text>
</comment>
<accession>A0A5D8QCY0</accession>
<protein>
    <submittedName>
        <fullName evidence="1">Uncharacterized protein</fullName>
    </submittedName>
</protein>
<sequence>MEGSKAIRYGEYMPLEDDEVVGFIRKYEDKYALVFINNTDKMIDKIFILPEDAGIKDGITLKDKLSVWFP</sequence>
<name>A0A5D8QCY0_9THEO</name>